<sequence>MGTPNPIRRGRSFDPGMYPTRLDAQRMIETSAAGVDGAGNLTITIGAGPASASAPGVPGTIIFASSGIYVCTAENTWSAYTPAVIWP</sequence>
<name>A0A0N1N509_9PROT</name>
<evidence type="ECO:0000313" key="1">
    <source>
        <dbReference type="EMBL" id="KPH85358.1"/>
    </source>
</evidence>
<dbReference type="Proteomes" id="UP000031553">
    <property type="component" value="Unassembled WGS sequence"/>
</dbReference>
<dbReference type="OrthoDB" id="7281037at2"/>
<dbReference type="EMBL" id="JUFX02000247">
    <property type="protein sequence ID" value="KPH85358.1"/>
    <property type="molecule type" value="Genomic_DNA"/>
</dbReference>
<dbReference type="AlphaFoldDB" id="A0A0N1N509"/>
<dbReference type="RefSeq" id="WP_039733458.1">
    <property type="nucleotide sequence ID" value="NZ_JUFX02000247.1"/>
</dbReference>
<proteinExistence type="predicted"/>
<organism evidence="1 2">
    <name type="scientific">Komagataeibacter intermedius AF2</name>
    <dbReference type="NCBI Taxonomy" id="1458464"/>
    <lineage>
        <taxon>Bacteria</taxon>
        <taxon>Pseudomonadati</taxon>
        <taxon>Pseudomonadota</taxon>
        <taxon>Alphaproteobacteria</taxon>
        <taxon>Acetobacterales</taxon>
        <taxon>Acetobacteraceae</taxon>
        <taxon>Komagataeibacter</taxon>
    </lineage>
</organism>
<gene>
    <name evidence="1" type="ORF">GLUCOINTEAF2_0201245</name>
</gene>
<protein>
    <submittedName>
        <fullName evidence="1">Uncharacterized protein</fullName>
    </submittedName>
</protein>
<reference evidence="1 2" key="1">
    <citation type="submission" date="2015-07" db="EMBL/GenBank/DDBJ databases">
        <title>Draft Genome Sequence of Komagataeibacter intermedius Strain AF2, Isolated from Kombucha Tea.</title>
        <authorList>
            <person name="Santos R.A."/>
            <person name="Berretta A.A."/>
            <person name="Barud H.S."/>
            <person name="Ribeiro S.J."/>
            <person name="Gonzalez-Garcia L.N."/>
            <person name="Zucchi T.D."/>
            <person name="Goldman G.H."/>
            <person name="Riano-Pachon D.M."/>
        </authorList>
    </citation>
    <scope>NUCLEOTIDE SEQUENCE [LARGE SCALE GENOMIC DNA]</scope>
    <source>
        <strain evidence="1 2">AF2</strain>
    </source>
</reference>
<comment type="caution">
    <text evidence="1">The sequence shown here is derived from an EMBL/GenBank/DDBJ whole genome shotgun (WGS) entry which is preliminary data.</text>
</comment>
<evidence type="ECO:0000313" key="2">
    <source>
        <dbReference type="Proteomes" id="UP000031553"/>
    </source>
</evidence>
<accession>A0A0N1N509</accession>